<sequence length="221" mass="24182">MSIRKRRKPVARWTSLFWSDWRGHPGVLKILLEQKDVNPNTAATGYGLTPLYSALGHRDVAVVRLLLESEDFNPNPAESGGDRAPLMWAADEGYGNVVEMLLTRHDLTLHTTDFSGDTARSPAPSNGYSAVLRLLSEHNNSLTKTTDIDKVPGLPSSEPSYLSQSTQVPVQPRILIPVLLILHLPSTVYSATVSMLPSLPSPLSSSFEKSIMASQLPPSDR</sequence>
<evidence type="ECO:0000256" key="3">
    <source>
        <dbReference type="SAM" id="MobiDB-lite"/>
    </source>
</evidence>
<accession>A0A3N4JWF8</accession>
<dbReference type="InterPro" id="IPR036770">
    <property type="entry name" value="Ankyrin_rpt-contain_sf"/>
</dbReference>
<proteinExistence type="predicted"/>
<feature type="region of interest" description="Disordered" evidence="3">
    <location>
        <begin position="144"/>
        <end position="164"/>
    </location>
</feature>
<evidence type="ECO:0000313" key="4">
    <source>
        <dbReference type="EMBL" id="RPB02690.1"/>
    </source>
</evidence>
<dbReference type="PANTHER" id="PTHR24198:SF165">
    <property type="entry name" value="ANKYRIN REPEAT-CONTAINING PROTEIN-RELATED"/>
    <property type="match status" value="1"/>
</dbReference>
<evidence type="ECO:0000256" key="1">
    <source>
        <dbReference type="ARBA" id="ARBA00022737"/>
    </source>
</evidence>
<name>A0A3N4JWF8_9PEZI</name>
<dbReference type="Pfam" id="PF12796">
    <property type="entry name" value="Ank_2"/>
    <property type="match status" value="1"/>
</dbReference>
<dbReference type="Gene3D" id="1.25.40.20">
    <property type="entry name" value="Ankyrin repeat-containing domain"/>
    <property type="match status" value="1"/>
</dbReference>
<dbReference type="PANTHER" id="PTHR24198">
    <property type="entry name" value="ANKYRIN REPEAT AND PROTEIN KINASE DOMAIN-CONTAINING PROTEIN"/>
    <property type="match status" value="1"/>
</dbReference>
<keyword evidence="1" id="KW-0677">Repeat</keyword>
<dbReference type="EMBL" id="ML120366">
    <property type="protein sequence ID" value="RPB02690.1"/>
    <property type="molecule type" value="Genomic_DNA"/>
</dbReference>
<protein>
    <submittedName>
        <fullName evidence="4">Uncharacterized protein</fullName>
    </submittedName>
</protein>
<evidence type="ECO:0000256" key="2">
    <source>
        <dbReference type="ARBA" id="ARBA00023043"/>
    </source>
</evidence>
<evidence type="ECO:0000313" key="5">
    <source>
        <dbReference type="Proteomes" id="UP000276215"/>
    </source>
</evidence>
<dbReference type="SMART" id="SM00248">
    <property type="entry name" value="ANK"/>
    <property type="match status" value="3"/>
</dbReference>
<dbReference type="SUPFAM" id="SSF48403">
    <property type="entry name" value="Ankyrin repeat"/>
    <property type="match status" value="1"/>
</dbReference>
<dbReference type="STRING" id="1336337.A0A3N4JWF8"/>
<gene>
    <name evidence="4" type="ORF">L873DRAFT_1801657</name>
</gene>
<organism evidence="4 5">
    <name type="scientific">Choiromyces venosus 120613-1</name>
    <dbReference type="NCBI Taxonomy" id="1336337"/>
    <lineage>
        <taxon>Eukaryota</taxon>
        <taxon>Fungi</taxon>
        <taxon>Dikarya</taxon>
        <taxon>Ascomycota</taxon>
        <taxon>Pezizomycotina</taxon>
        <taxon>Pezizomycetes</taxon>
        <taxon>Pezizales</taxon>
        <taxon>Tuberaceae</taxon>
        <taxon>Choiromyces</taxon>
    </lineage>
</organism>
<keyword evidence="2" id="KW-0040">ANK repeat</keyword>
<keyword evidence="5" id="KW-1185">Reference proteome</keyword>
<feature type="compositionally biased region" description="Polar residues" evidence="3">
    <location>
        <begin position="212"/>
        <end position="221"/>
    </location>
</feature>
<dbReference type="AlphaFoldDB" id="A0A3N4JWF8"/>
<dbReference type="InterPro" id="IPR002110">
    <property type="entry name" value="Ankyrin_rpt"/>
</dbReference>
<reference evidence="4 5" key="1">
    <citation type="journal article" date="2018" name="Nat. Ecol. Evol.">
        <title>Pezizomycetes genomes reveal the molecular basis of ectomycorrhizal truffle lifestyle.</title>
        <authorList>
            <person name="Murat C."/>
            <person name="Payen T."/>
            <person name="Noel B."/>
            <person name="Kuo A."/>
            <person name="Morin E."/>
            <person name="Chen J."/>
            <person name="Kohler A."/>
            <person name="Krizsan K."/>
            <person name="Balestrini R."/>
            <person name="Da Silva C."/>
            <person name="Montanini B."/>
            <person name="Hainaut M."/>
            <person name="Levati E."/>
            <person name="Barry K.W."/>
            <person name="Belfiori B."/>
            <person name="Cichocki N."/>
            <person name="Clum A."/>
            <person name="Dockter R.B."/>
            <person name="Fauchery L."/>
            <person name="Guy J."/>
            <person name="Iotti M."/>
            <person name="Le Tacon F."/>
            <person name="Lindquist E.A."/>
            <person name="Lipzen A."/>
            <person name="Malagnac F."/>
            <person name="Mello A."/>
            <person name="Molinier V."/>
            <person name="Miyauchi S."/>
            <person name="Poulain J."/>
            <person name="Riccioni C."/>
            <person name="Rubini A."/>
            <person name="Sitrit Y."/>
            <person name="Splivallo R."/>
            <person name="Traeger S."/>
            <person name="Wang M."/>
            <person name="Zifcakova L."/>
            <person name="Wipf D."/>
            <person name="Zambonelli A."/>
            <person name="Paolocci F."/>
            <person name="Nowrousian M."/>
            <person name="Ottonello S."/>
            <person name="Baldrian P."/>
            <person name="Spatafora J.W."/>
            <person name="Henrissat B."/>
            <person name="Nagy L.G."/>
            <person name="Aury J.M."/>
            <person name="Wincker P."/>
            <person name="Grigoriev I.V."/>
            <person name="Bonfante P."/>
            <person name="Martin F.M."/>
        </authorList>
    </citation>
    <scope>NUCLEOTIDE SEQUENCE [LARGE SCALE GENOMIC DNA]</scope>
    <source>
        <strain evidence="4 5">120613-1</strain>
    </source>
</reference>
<dbReference type="Proteomes" id="UP000276215">
    <property type="component" value="Unassembled WGS sequence"/>
</dbReference>
<feature type="region of interest" description="Disordered" evidence="3">
    <location>
        <begin position="201"/>
        <end position="221"/>
    </location>
</feature>